<dbReference type="SUPFAM" id="SSF53850">
    <property type="entry name" value="Periplasmic binding protein-like II"/>
    <property type="match status" value="1"/>
</dbReference>
<dbReference type="Gene3D" id="3.10.105.10">
    <property type="entry name" value="Dipeptide-binding Protein, Domain 3"/>
    <property type="match status" value="1"/>
</dbReference>
<sequence length="574" mass="64196">MKKGLVLMVIVIVLMLLACGPTSQELVPSSQTPEAEVTSEPTISPRAHLTPTPVETSMPIYGGTLVYGHWTPRTFDAHQLVGYGPTGTLPTFNQLVMFDCTYKETVPENIIGDLAESWELNQDGTEITFKLHQGVKWHDGVLFTADDVVYSLDKMTDVNRSAISDWFPAYQSSEKVDDYTVKARLKYASAGFMISLAQGESQIQAKHLSGTDGQSADFMVGTGPFILTDYIVQVHLKWRRNPEYFKKDHYGNQLPYLDGLIFYHAGGSTTDEMLLGRRLDFRNTTTGSASADNYENLKTGAPELLWQKRDKDWCSVMLVNLKHKPLDDIRVRRALGLLIEESDLIVGYCGDSSFGITDIGLLQRSFGLPTEEVRQLMGWESKSYDERVAEAQRLMSEAGYPDGFELNMMCTGSSSQHAGVSLVFADALRKYLKIDCKVNSGLSGVEIEKRLDADNYDIYTTSLNVGPDPAHLQIYFKTGGYANASNYSNPELDSMLNGLDYVTDPIKRREAVWQIERVLLSDLPALPTGCFIANFMPYYPHVKNLRFTNMSYSNVNRLEDVWIDPALKPANFGT</sequence>
<accession>A0A419DAL1</accession>
<dbReference type="CDD" id="cd00995">
    <property type="entry name" value="PBP2_NikA_DppA_OppA_like"/>
    <property type="match status" value="1"/>
</dbReference>
<organism evidence="4 5">
    <name type="scientific">candidate division WS5 bacterium</name>
    <dbReference type="NCBI Taxonomy" id="2093353"/>
    <lineage>
        <taxon>Bacteria</taxon>
        <taxon>candidate division WS5</taxon>
    </lineage>
</organism>
<evidence type="ECO:0000256" key="1">
    <source>
        <dbReference type="ARBA" id="ARBA00022729"/>
    </source>
</evidence>
<gene>
    <name evidence="4" type="ORF">C4544_05920</name>
</gene>
<dbReference type="AlphaFoldDB" id="A0A419DAL1"/>
<dbReference type="Gene3D" id="3.40.190.10">
    <property type="entry name" value="Periplasmic binding protein-like II"/>
    <property type="match status" value="1"/>
</dbReference>
<feature type="region of interest" description="Disordered" evidence="2">
    <location>
        <begin position="24"/>
        <end position="51"/>
    </location>
</feature>
<dbReference type="GO" id="GO:1904680">
    <property type="term" value="F:peptide transmembrane transporter activity"/>
    <property type="evidence" value="ECO:0007669"/>
    <property type="project" value="TreeGrafter"/>
</dbReference>
<feature type="compositionally biased region" description="Polar residues" evidence="2">
    <location>
        <begin position="24"/>
        <end position="33"/>
    </location>
</feature>
<dbReference type="GO" id="GO:0015833">
    <property type="term" value="P:peptide transport"/>
    <property type="evidence" value="ECO:0007669"/>
    <property type="project" value="TreeGrafter"/>
</dbReference>
<proteinExistence type="predicted"/>
<keyword evidence="1" id="KW-0732">Signal</keyword>
<dbReference type="EMBL" id="QZJW01000052">
    <property type="protein sequence ID" value="RJO60166.1"/>
    <property type="molecule type" value="Genomic_DNA"/>
</dbReference>
<dbReference type="Pfam" id="PF00496">
    <property type="entry name" value="SBP_bac_5"/>
    <property type="match status" value="1"/>
</dbReference>
<dbReference type="PANTHER" id="PTHR30290">
    <property type="entry name" value="PERIPLASMIC BINDING COMPONENT OF ABC TRANSPORTER"/>
    <property type="match status" value="1"/>
</dbReference>
<evidence type="ECO:0000313" key="4">
    <source>
        <dbReference type="EMBL" id="RJO60166.1"/>
    </source>
</evidence>
<feature type="domain" description="Solute-binding protein family 5" evidence="3">
    <location>
        <begin position="110"/>
        <end position="474"/>
    </location>
</feature>
<dbReference type="InterPro" id="IPR039424">
    <property type="entry name" value="SBP_5"/>
</dbReference>
<dbReference type="InterPro" id="IPR000914">
    <property type="entry name" value="SBP_5_dom"/>
</dbReference>
<comment type="caution">
    <text evidence="4">The sequence shown here is derived from an EMBL/GenBank/DDBJ whole genome shotgun (WGS) entry which is preliminary data.</text>
</comment>
<name>A0A419DAL1_9BACT</name>
<dbReference type="PROSITE" id="PS51257">
    <property type="entry name" value="PROKAR_LIPOPROTEIN"/>
    <property type="match status" value="1"/>
</dbReference>
<evidence type="ECO:0000259" key="3">
    <source>
        <dbReference type="Pfam" id="PF00496"/>
    </source>
</evidence>
<protein>
    <submittedName>
        <fullName evidence="4">ABC transporter substrate-binding protein</fullName>
    </submittedName>
</protein>
<dbReference type="Proteomes" id="UP000285655">
    <property type="component" value="Unassembled WGS sequence"/>
</dbReference>
<evidence type="ECO:0000313" key="5">
    <source>
        <dbReference type="Proteomes" id="UP000285655"/>
    </source>
</evidence>
<evidence type="ECO:0000256" key="2">
    <source>
        <dbReference type="SAM" id="MobiDB-lite"/>
    </source>
</evidence>
<reference evidence="4 5" key="1">
    <citation type="journal article" date="2017" name="ISME J.">
        <title>Energy and carbon metabolisms in a deep terrestrial subsurface fluid microbial community.</title>
        <authorList>
            <person name="Momper L."/>
            <person name="Jungbluth S.P."/>
            <person name="Lee M.D."/>
            <person name="Amend J.P."/>
        </authorList>
    </citation>
    <scope>NUCLEOTIDE SEQUENCE [LARGE SCALE GENOMIC DNA]</scope>
    <source>
        <strain evidence="4">SURF_29</strain>
    </source>
</reference>
<dbReference type="PANTHER" id="PTHR30290:SF38">
    <property type="entry name" value="D,D-DIPEPTIDE-BINDING PERIPLASMIC PROTEIN DDPA-RELATED"/>
    <property type="match status" value="1"/>
</dbReference>